<keyword evidence="2" id="KW-1185">Reference proteome</keyword>
<sequence>MKSNVADSTAGEGHGFRFACSAIERTTKEATSGCNGCWRAGLITAGVVNFAGRVGSSSCLCRTTARCVMNDAMDDEGGVQLSLAPPPHHTEVFAILFLDDMHDLGPDGKMAFKL</sequence>
<organism evidence="1 2">
    <name type="scientific">Acorus calamus</name>
    <name type="common">Sweet flag</name>
    <dbReference type="NCBI Taxonomy" id="4465"/>
    <lineage>
        <taxon>Eukaryota</taxon>
        <taxon>Viridiplantae</taxon>
        <taxon>Streptophyta</taxon>
        <taxon>Embryophyta</taxon>
        <taxon>Tracheophyta</taxon>
        <taxon>Spermatophyta</taxon>
        <taxon>Magnoliopsida</taxon>
        <taxon>Liliopsida</taxon>
        <taxon>Acoraceae</taxon>
        <taxon>Acorus</taxon>
    </lineage>
</organism>
<name>A0AAV9CD95_ACOCL</name>
<comment type="caution">
    <text evidence="1">The sequence shown here is derived from an EMBL/GenBank/DDBJ whole genome shotgun (WGS) entry which is preliminary data.</text>
</comment>
<evidence type="ECO:0000313" key="1">
    <source>
        <dbReference type="EMBL" id="KAK1287095.1"/>
    </source>
</evidence>
<evidence type="ECO:0000313" key="2">
    <source>
        <dbReference type="Proteomes" id="UP001180020"/>
    </source>
</evidence>
<reference evidence="1" key="1">
    <citation type="journal article" date="2023" name="Nat. Commun.">
        <title>Diploid and tetraploid genomes of Acorus and the evolution of monocots.</title>
        <authorList>
            <person name="Ma L."/>
            <person name="Liu K.W."/>
            <person name="Li Z."/>
            <person name="Hsiao Y.Y."/>
            <person name="Qi Y."/>
            <person name="Fu T."/>
            <person name="Tang G.D."/>
            <person name="Zhang D."/>
            <person name="Sun W.H."/>
            <person name="Liu D.K."/>
            <person name="Li Y."/>
            <person name="Chen G.Z."/>
            <person name="Liu X.D."/>
            <person name="Liao X.Y."/>
            <person name="Jiang Y.T."/>
            <person name="Yu X."/>
            <person name="Hao Y."/>
            <person name="Huang J."/>
            <person name="Zhao X.W."/>
            <person name="Ke S."/>
            <person name="Chen Y.Y."/>
            <person name="Wu W.L."/>
            <person name="Hsu J.L."/>
            <person name="Lin Y.F."/>
            <person name="Huang M.D."/>
            <person name="Li C.Y."/>
            <person name="Huang L."/>
            <person name="Wang Z.W."/>
            <person name="Zhao X."/>
            <person name="Zhong W.Y."/>
            <person name="Peng D.H."/>
            <person name="Ahmad S."/>
            <person name="Lan S."/>
            <person name="Zhang J.S."/>
            <person name="Tsai W.C."/>
            <person name="Van de Peer Y."/>
            <person name="Liu Z.J."/>
        </authorList>
    </citation>
    <scope>NUCLEOTIDE SEQUENCE</scope>
    <source>
        <strain evidence="1">CP</strain>
    </source>
</reference>
<dbReference type="Proteomes" id="UP001180020">
    <property type="component" value="Unassembled WGS sequence"/>
</dbReference>
<gene>
    <name evidence="1" type="ORF">QJS10_CPB19g01427</name>
</gene>
<protein>
    <submittedName>
        <fullName evidence="1">Uncharacterized protein</fullName>
    </submittedName>
</protein>
<reference evidence="1" key="2">
    <citation type="submission" date="2023-06" db="EMBL/GenBank/DDBJ databases">
        <authorList>
            <person name="Ma L."/>
            <person name="Liu K.-W."/>
            <person name="Li Z."/>
            <person name="Hsiao Y.-Y."/>
            <person name="Qi Y."/>
            <person name="Fu T."/>
            <person name="Tang G."/>
            <person name="Zhang D."/>
            <person name="Sun W.-H."/>
            <person name="Liu D.-K."/>
            <person name="Li Y."/>
            <person name="Chen G.-Z."/>
            <person name="Liu X.-D."/>
            <person name="Liao X.-Y."/>
            <person name="Jiang Y.-T."/>
            <person name="Yu X."/>
            <person name="Hao Y."/>
            <person name="Huang J."/>
            <person name="Zhao X.-W."/>
            <person name="Ke S."/>
            <person name="Chen Y.-Y."/>
            <person name="Wu W.-L."/>
            <person name="Hsu J.-L."/>
            <person name="Lin Y.-F."/>
            <person name="Huang M.-D."/>
            <person name="Li C.-Y."/>
            <person name="Huang L."/>
            <person name="Wang Z.-W."/>
            <person name="Zhao X."/>
            <person name="Zhong W.-Y."/>
            <person name="Peng D.-H."/>
            <person name="Ahmad S."/>
            <person name="Lan S."/>
            <person name="Zhang J.-S."/>
            <person name="Tsai W.-C."/>
            <person name="Van De Peer Y."/>
            <person name="Liu Z.-J."/>
        </authorList>
    </citation>
    <scope>NUCLEOTIDE SEQUENCE</scope>
    <source>
        <strain evidence="1">CP</strain>
        <tissue evidence="1">Leaves</tissue>
    </source>
</reference>
<dbReference type="AlphaFoldDB" id="A0AAV9CD95"/>
<accession>A0AAV9CD95</accession>
<proteinExistence type="predicted"/>
<dbReference type="EMBL" id="JAUJYO010000019">
    <property type="protein sequence ID" value="KAK1287095.1"/>
    <property type="molecule type" value="Genomic_DNA"/>
</dbReference>